<gene>
    <name evidence="2" type="ORF">c1_g1_i2</name>
</gene>
<evidence type="ECO:0000256" key="1">
    <source>
        <dbReference type="SAM" id="MobiDB-lite"/>
    </source>
</evidence>
<feature type="region of interest" description="Disordered" evidence="1">
    <location>
        <begin position="63"/>
        <end position="82"/>
    </location>
</feature>
<reference evidence="2" key="1">
    <citation type="submission" date="2015-06" db="EMBL/GenBank/DDBJ databases">
        <authorList>
            <person name="Hoefler B.C."/>
            <person name="Straight P.D."/>
        </authorList>
    </citation>
    <scope>NUCLEOTIDE SEQUENCE</scope>
</reference>
<name>A0A0K8WLM1_BACLA</name>
<proteinExistence type="predicted"/>
<dbReference type="EMBL" id="GDHF01000579">
    <property type="protein sequence ID" value="JAI51735.1"/>
    <property type="molecule type" value="Transcribed_RNA"/>
</dbReference>
<organism evidence="2">
    <name type="scientific">Bactrocera latifrons</name>
    <name type="common">Malaysian fruit fly</name>
    <name type="synonym">Chaetodacus latifrons</name>
    <dbReference type="NCBI Taxonomy" id="174628"/>
    <lineage>
        <taxon>Eukaryota</taxon>
        <taxon>Metazoa</taxon>
        <taxon>Ecdysozoa</taxon>
        <taxon>Arthropoda</taxon>
        <taxon>Hexapoda</taxon>
        <taxon>Insecta</taxon>
        <taxon>Pterygota</taxon>
        <taxon>Neoptera</taxon>
        <taxon>Endopterygota</taxon>
        <taxon>Diptera</taxon>
        <taxon>Brachycera</taxon>
        <taxon>Muscomorpha</taxon>
        <taxon>Tephritoidea</taxon>
        <taxon>Tephritidae</taxon>
        <taxon>Bactrocera</taxon>
        <taxon>Bactrocera</taxon>
    </lineage>
</organism>
<feature type="compositionally biased region" description="Low complexity" evidence="1">
    <location>
        <begin position="63"/>
        <end position="77"/>
    </location>
</feature>
<dbReference type="AlphaFoldDB" id="A0A0K8WLM1"/>
<sequence>MNSPMNESRSNKKLAIRHGHILPRSTKRYELVEDSIMVDIENIEPIYEDCDTEWQSNLLIIDTSSSDSSNHSSSSDTGNTIKKTAVSMMEELRVDFLKATQTWKEDDEKE</sequence>
<accession>A0A0K8WLM1</accession>
<protein>
    <submittedName>
        <fullName evidence="2">Uncharacterized protein</fullName>
    </submittedName>
</protein>
<evidence type="ECO:0000313" key="2">
    <source>
        <dbReference type="EMBL" id="JAI51735.1"/>
    </source>
</evidence>